<dbReference type="RefSeq" id="XP_018230874.1">
    <property type="nucleotide sequence ID" value="XM_018373128.1"/>
</dbReference>
<protein>
    <submittedName>
        <fullName evidence="1">Uncharacterized protein</fullName>
    </submittedName>
</protein>
<name>A0A0W4ZUX3_PNEJ7</name>
<dbReference type="AlphaFoldDB" id="A0A0W4ZUX3"/>
<accession>A0A0W4ZUX3</accession>
<dbReference type="EMBL" id="LFWA01000003">
    <property type="protein sequence ID" value="KTW32182.1"/>
    <property type="molecule type" value="Genomic_DNA"/>
</dbReference>
<dbReference type="OrthoDB" id="5292411at2759"/>
<dbReference type="Proteomes" id="UP000053447">
    <property type="component" value="Unassembled WGS sequence"/>
</dbReference>
<keyword evidence="2" id="KW-1185">Reference proteome</keyword>
<evidence type="ECO:0000313" key="2">
    <source>
        <dbReference type="Proteomes" id="UP000053447"/>
    </source>
</evidence>
<sequence>MSLKGYFLVNYILQRSLGVHGNQYPTIPYLKVDVNTIDTPNKALRREILLGTISSWPFYLVSVPKNRQNIPSFAHLFENEIFFENIENENQYSRDIVSEEARNESDIHLWSLSLDRPVQLKFKITFGPLSISDMPIVSLTTIWDVKKQTLVQVLLRKHLWISEEVESMGGGWIEVRQVRFGDFYEVTDMKSMAVPAGEESIYNNACFSYLKYGLIPVLTNTRLIFFPYYMNNWNNQILSEDRMWPLPSSFELEIWSNNSAQEPSPIVFELDLYIEKLLENTNQGTSGVYLNYFDTEFITSYKRKIDNSPTLGFEGVTIMAGGLGKTVLIIVQLQIIPWERSVIPFHTKIWTLKNPVHRPIKVIQAGFSFILGKKHQKHDCCQYCINNQYKLMSSYQNDGLNYSSLDELYCEELGICLINKEWR</sequence>
<reference evidence="2" key="1">
    <citation type="journal article" date="2016" name="Nat. Commun.">
        <title>Genome analysis of three Pneumocystis species reveals adaptation mechanisms to life exclusively in mammalian hosts.</title>
        <authorList>
            <person name="Ma L."/>
            <person name="Chen Z."/>
            <person name="Huang D.W."/>
            <person name="Kutty G."/>
            <person name="Ishihara M."/>
            <person name="Wang H."/>
            <person name="Abouelleil A."/>
            <person name="Bishop L."/>
            <person name="Davey E."/>
            <person name="Deng R."/>
            <person name="Deng X."/>
            <person name="Fan L."/>
            <person name="Fantoni G."/>
            <person name="Fitzgerald M."/>
            <person name="Gogineni E."/>
            <person name="Goldberg J.M."/>
            <person name="Handley G."/>
            <person name="Hu X."/>
            <person name="Huber C."/>
            <person name="Jiao X."/>
            <person name="Jones K."/>
            <person name="Levin J.Z."/>
            <person name="Liu Y."/>
            <person name="Macdonald P."/>
            <person name="Melnikov A."/>
            <person name="Raley C."/>
            <person name="Sassi M."/>
            <person name="Sherman B.T."/>
            <person name="Song X."/>
            <person name="Sykes S."/>
            <person name="Tran B."/>
            <person name="Walsh L."/>
            <person name="Xia Y."/>
            <person name="Yang J."/>
            <person name="Young S."/>
            <person name="Zeng Q."/>
            <person name="Zheng X."/>
            <person name="Stephens R."/>
            <person name="Nusbaum C."/>
            <person name="Birren B.W."/>
            <person name="Azadi P."/>
            <person name="Lempicki R.A."/>
            <person name="Cuomo C.A."/>
            <person name="Kovacs J.A."/>
        </authorList>
    </citation>
    <scope>NUCLEOTIDE SEQUENCE [LARGE SCALE GENOMIC DNA]</scope>
    <source>
        <strain evidence="2">RU7</strain>
    </source>
</reference>
<proteinExistence type="predicted"/>
<evidence type="ECO:0000313" key="1">
    <source>
        <dbReference type="EMBL" id="KTW32182.1"/>
    </source>
</evidence>
<dbReference type="VEuPathDB" id="FungiDB:T551_00864"/>
<comment type="caution">
    <text evidence="1">The sequence shown here is derived from an EMBL/GenBank/DDBJ whole genome shotgun (WGS) entry which is preliminary data.</text>
</comment>
<gene>
    <name evidence="1" type="ORF">T551_00864</name>
</gene>
<organism evidence="1 2">
    <name type="scientific">Pneumocystis jirovecii (strain RU7)</name>
    <name type="common">Human pneumocystis pneumonia agent</name>
    <dbReference type="NCBI Taxonomy" id="1408657"/>
    <lineage>
        <taxon>Eukaryota</taxon>
        <taxon>Fungi</taxon>
        <taxon>Dikarya</taxon>
        <taxon>Ascomycota</taxon>
        <taxon>Taphrinomycotina</taxon>
        <taxon>Pneumocystomycetes</taxon>
        <taxon>Pneumocystaceae</taxon>
        <taxon>Pneumocystis</taxon>
    </lineage>
</organism>
<dbReference type="GeneID" id="28939383"/>